<dbReference type="Proteomes" id="UP000825935">
    <property type="component" value="Chromosome 1"/>
</dbReference>
<comment type="cofactor">
    <cofactor evidence="1">
        <name>Mg(2+)</name>
        <dbReference type="ChEBI" id="CHEBI:18420"/>
    </cofactor>
</comment>
<dbReference type="GO" id="GO:0004722">
    <property type="term" value="F:protein serine/threonine phosphatase activity"/>
    <property type="evidence" value="ECO:0007669"/>
    <property type="project" value="UniProtKB-EC"/>
</dbReference>
<dbReference type="OrthoDB" id="60843at2759"/>
<dbReference type="InterPro" id="IPR039123">
    <property type="entry name" value="PPTC7"/>
</dbReference>
<organism evidence="3 4">
    <name type="scientific">Ceratopteris richardii</name>
    <name type="common">Triangle waterfern</name>
    <dbReference type="NCBI Taxonomy" id="49495"/>
    <lineage>
        <taxon>Eukaryota</taxon>
        <taxon>Viridiplantae</taxon>
        <taxon>Streptophyta</taxon>
        <taxon>Embryophyta</taxon>
        <taxon>Tracheophyta</taxon>
        <taxon>Polypodiopsida</taxon>
        <taxon>Polypodiidae</taxon>
        <taxon>Polypodiales</taxon>
        <taxon>Pteridineae</taxon>
        <taxon>Pteridaceae</taxon>
        <taxon>Parkerioideae</taxon>
        <taxon>Ceratopteris</taxon>
    </lineage>
</organism>
<reference evidence="3" key="1">
    <citation type="submission" date="2021-08" db="EMBL/GenBank/DDBJ databases">
        <title>WGS assembly of Ceratopteris richardii.</title>
        <authorList>
            <person name="Marchant D.B."/>
            <person name="Chen G."/>
            <person name="Jenkins J."/>
            <person name="Shu S."/>
            <person name="Leebens-Mack J."/>
            <person name="Grimwood J."/>
            <person name="Schmutz J."/>
            <person name="Soltis P."/>
            <person name="Soltis D."/>
            <person name="Chen Z.-H."/>
        </authorList>
    </citation>
    <scope>NUCLEOTIDE SEQUENCE</scope>
    <source>
        <strain evidence="3">Whitten #5841</strain>
        <tissue evidence="3">Leaf</tissue>
    </source>
</reference>
<dbReference type="InterPro" id="IPR036457">
    <property type="entry name" value="PPM-type-like_dom_sf"/>
</dbReference>
<comment type="caution">
    <text evidence="3">The sequence shown here is derived from an EMBL/GenBank/DDBJ whole genome shotgun (WGS) entry which is preliminary data.</text>
</comment>
<comment type="similarity">
    <text evidence="1">Belongs to the PP2C family.</text>
</comment>
<comment type="catalytic activity">
    <reaction evidence="1">
        <text>O-phospho-L-threonyl-[protein] + H2O = L-threonyl-[protein] + phosphate</text>
        <dbReference type="Rhea" id="RHEA:47004"/>
        <dbReference type="Rhea" id="RHEA-COMP:11060"/>
        <dbReference type="Rhea" id="RHEA-COMP:11605"/>
        <dbReference type="ChEBI" id="CHEBI:15377"/>
        <dbReference type="ChEBI" id="CHEBI:30013"/>
        <dbReference type="ChEBI" id="CHEBI:43474"/>
        <dbReference type="ChEBI" id="CHEBI:61977"/>
        <dbReference type="EC" id="3.1.3.16"/>
    </reaction>
</comment>
<dbReference type="Gene3D" id="3.60.40.10">
    <property type="entry name" value="PPM-type phosphatase domain"/>
    <property type="match status" value="2"/>
</dbReference>
<dbReference type="EC" id="3.1.3.16" evidence="1"/>
<evidence type="ECO:0000259" key="2">
    <source>
        <dbReference type="PROSITE" id="PS51746"/>
    </source>
</evidence>
<evidence type="ECO:0000313" key="3">
    <source>
        <dbReference type="EMBL" id="KAH7445815.1"/>
    </source>
</evidence>
<dbReference type="AlphaFoldDB" id="A0A8T2VJS0"/>
<protein>
    <recommendedName>
        <fullName evidence="1">Protein phosphatase</fullName>
        <ecNumber evidence="1">3.1.3.16</ecNumber>
    </recommendedName>
</protein>
<dbReference type="SUPFAM" id="SSF81606">
    <property type="entry name" value="PP2C-like"/>
    <property type="match status" value="1"/>
</dbReference>
<dbReference type="SMART" id="SM00332">
    <property type="entry name" value="PP2Cc"/>
    <property type="match status" value="1"/>
</dbReference>
<keyword evidence="1" id="KW-0378">Hydrolase</keyword>
<evidence type="ECO:0000313" key="4">
    <source>
        <dbReference type="Proteomes" id="UP000825935"/>
    </source>
</evidence>
<dbReference type="EMBL" id="CM035406">
    <property type="protein sequence ID" value="KAH7445813.1"/>
    <property type="molecule type" value="Genomic_DNA"/>
</dbReference>
<dbReference type="PANTHER" id="PTHR12320">
    <property type="entry name" value="PROTEIN PHOSPHATASE 2C"/>
    <property type="match status" value="1"/>
</dbReference>
<feature type="domain" description="PPM-type phosphatase" evidence="2">
    <location>
        <begin position="287"/>
        <end position="522"/>
    </location>
</feature>
<dbReference type="SMART" id="SM00331">
    <property type="entry name" value="PP2C_SIG"/>
    <property type="match status" value="1"/>
</dbReference>
<dbReference type="EMBL" id="CM035406">
    <property type="protein sequence ID" value="KAH7445815.1"/>
    <property type="molecule type" value="Genomic_DNA"/>
</dbReference>
<proteinExistence type="inferred from homology"/>
<dbReference type="EMBL" id="CM035406">
    <property type="protein sequence ID" value="KAH7445814.1"/>
    <property type="molecule type" value="Genomic_DNA"/>
</dbReference>
<dbReference type="CDD" id="cd00143">
    <property type="entry name" value="PP2Cc"/>
    <property type="match status" value="1"/>
</dbReference>
<keyword evidence="4" id="KW-1185">Reference proteome</keyword>
<sequence>MPSLHPLWKHVQSHPETQNRLKSLTWSLFITKPILSVSSRETVSLLEVPKSSWTFREAASQGKLPFVPQYTPHKFLTALVDGKKWFNHYKFQLQFAVHKNQAGRLKPEFGWMLAASNFRTFDTPHAMFESGLHTVSLEMSSGISPPLATSMTLQDHPSFSLLGNKVLDCSVSKRICSQQFFSFCTFGLDNSDGNGCIRKSAKDEKASSKWPFSTSLAFHGIHYGLSHLPAFCSSLDSSLLGFRGSASSIAMQLCVGSDSATVKCNTDLAENGEGSLSSSGLRLVSAAYCLPHPEKQDTGGEDAYFICHDKQVFGVADGVGGWADMGVDAGEYARQLMSHSLIAAQQEPADCIDTARVLEIAHSKTTCRGASTACIVALSNRYLQAVNLGDSGFLVVRNGRTLFRSTPQQHIFNVPFQLENGGGDPPAAAEVTSVEVAAGDVVVSGTDGLFDNLYDSDIVSLVVQNTRSGSTPDITAKKIASLARERAQDRNRQTPFSAAAQDAGFRFYGGKMDDITVIVSYIVK</sequence>
<name>A0A8T2VJS0_CERRI</name>
<dbReference type="PROSITE" id="PS51746">
    <property type="entry name" value="PPM_2"/>
    <property type="match status" value="1"/>
</dbReference>
<dbReference type="EMBL" id="CM035406">
    <property type="protein sequence ID" value="KAH7445816.1"/>
    <property type="molecule type" value="Genomic_DNA"/>
</dbReference>
<comment type="cofactor">
    <cofactor evidence="1">
        <name>Mn(2+)</name>
        <dbReference type="ChEBI" id="CHEBI:29035"/>
    </cofactor>
</comment>
<evidence type="ECO:0000256" key="1">
    <source>
        <dbReference type="RuleBase" id="RU366020"/>
    </source>
</evidence>
<dbReference type="GO" id="GO:0046872">
    <property type="term" value="F:metal ion binding"/>
    <property type="evidence" value="ECO:0007669"/>
    <property type="project" value="UniProtKB-UniRule"/>
</dbReference>
<accession>A0A8T2VJS0</accession>
<keyword evidence="1" id="KW-0464">Manganese</keyword>
<keyword evidence="1" id="KW-0904">Protein phosphatase</keyword>
<dbReference type="PANTHER" id="PTHR12320:SF83">
    <property type="entry name" value="PROTEIN PHOSPHATASE 2C 55-RELATED"/>
    <property type="match status" value="1"/>
</dbReference>
<gene>
    <name evidence="3" type="ORF">KP509_01G025300</name>
</gene>
<comment type="catalytic activity">
    <reaction evidence="1">
        <text>O-phospho-L-seryl-[protein] + H2O = L-seryl-[protein] + phosphate</text>
        <dbReference type="Rhea" id="RHEA:20629"/>
        <dbReference type="Rhea" id="RHEA-COMP:9863"/>
        <dbReference type="Rhea" id="RHEA-COMP:11604"/>
        <dbReference type="ChEBI" id="CHEBI:15377"/>
        <dbReference type="ChEBI" id="CHEBI:29999"/>
        <dbReference type="ChEBI" id="CHEBI:43474"/>
        <dbReference type="ChEBI" id="CHEBI:83421"/>
        <dbReference type="EC" id="3.1.3.16"/>
    </reaction>
</comment>
<dbReference type="InterPro" id="IPR001932">
    <property type="entry name" value="PPM-type_phosphatase-like_dom"/>
</dbReference>
<keyword evidence="1" id="KW-0479">Metal-binding</keyword>
<keyword evidence="1" id="KW-0460">Magnesium</keyword>